<comment type="catalytic activity">
    <reaction evidence="3">
        <text>Endohydrolysis of (1-&gt;4)-alpha-D-glucosidic linkages in polysaccharides containing three or more (1-&gt;4)-alpha-linked D-glucose units.</text>
        <dbReference type="EC" id="3.2.1.1"/>
    </reaction>
</comment>
<dbReference type="GO" id="GO:0043169">
    <property type="term" value="F:cation binding"/>
    <property type="evidence" value="ECO:0007669"/>
    <property type="project" value="InterPro"/>
</dbReference>
<evidence type="ECO:0000256" key="4">
    <source>
        <dbReference type="SAM" id="MobiDB-lite"/>
    </source>
</evidence>
<dbReference type="Proteomes" id="UP000294513">
    <property type="component" value="Unassembled WGS sequence"/>
</dbReference>
<dbReference type="Gene3D" id="3.90.400.10">
    <property type="entry name" value="Oligo-1,6-glucosidase, Domain 2"/>
    <property type="match status" value="1"/>
</dbReference>
<evidence type="ECO:0000256" key="3">
    <source>
        <dbReference type="RuleBase" id="RU361134"/>
    </source>
</evidence>
<dbReference type="EC" id="3.2.1.1" evidence="3"/>
<organism evidence="6 7">
    <name type="scientific">Actinomadura rubrisoli</name>
    <dbReference type="NCBI Taxonomy" id="2530368"/>
    <lineage>
        <taxon>Bacteria</taxon>
        <taxon>Bacillati</taxon>
        <taxon>Actinomycetota</taxon>
        <taxon>Actinomycetes</taxon>
        <taxon>Streptosporangiales</taxon>
        <taxon>Thermomonosporaceae</taxon>
        <taxon>Actinomadura</taxon>
    </lineage>
</organism>
<dbReference type="InterPro" id="IPR017853">
    <property type="entry name" value="GH"/>
</dbReference>
<dbReference type="InterPro" id="IPR006046">
    <property type="entry name" value="Alpha_amylase"/>
</dbReference>
<evidence type="ECO:0000259" key="5">
    <source>
        <dbReference type="SMART" id="SM00642"/>
    </source>
</evidence>
<gene>
    <name evidence="6" type="ORF">E1298_34815</name>
</gene>
<accession>A0A4V2YT78</accession>
<feature type="region of interest" description="Disordered" evidence="4">
    <location>
        <begin position="408"/>
        <end position="429"/>
    </location>
</feature>
<evidence type="ECO:0000256" key="2">
    <source>
        <dbReference type="RuleBase" id="RU003615"/>
    </source>
</evidence>
<dbReference type="Gene3D" id="3.20.20.80">
    <property type="entry name" value="Glycosidases"/>
    <property type="match status" value="1"/>
</dbReference>
<keyword evidence="3" id="KW-0119">Carbohydrate metabolism</keyword>
<evidence type="ECO:0000313" key="6">
    <source>
        <dbReference type="EMBL" id="TDD72787.1"/>
    </source>
</evidence>
<feature type="compositionally biased region" description="Low complexity" evidence="4">
    <location>
        <begin position="408"/>
        <end position="419"/>
    </location>
</feature>
<proteinExistence type="inferred from homology"/>
<dbReference type="InterPro" id="IPR006047">
    <property type="entry name" value="GH13_cat_dom"/>
</dbReference>
<keyword evidence="3" id="KW-0378">Hydrolase</keyword>
<comment type="similarity">
    <text evidence="1 2">Belongs to the glycosyl hydrolase 13 family.</text>
</comment>
<dbReference type="Pfam" id="PF00128">
    <property type="entry name" value="Alpha-amylase"/>
    <property type="match status" value="1"/>
</dbReference>
<dbReference type="SUPFAM" id="SSF51011">
    <property type="entry name" value="Glycosyl hydrolase domain"/>
    <property type="match status" value="1"/>
</dbReference>
<comment type="caution">
    <text evidence="6">The sequence shown here is derived from an EMBL/GenBank/DDBJ whole genome shotgun (WGS) entry which is preliminary data.</text>
</comment>
<dbReference type="PANTHER" id="PTHR10357:SF219">
    <property type="entry name" value="MALTOSE ALPHA-D-GLUCOSYLTRANSFERASE"/>
    <property type="match status" value="1"/>
</dbReference>
<keyword evidence="7" id="KW-1185">Reference proteome</keyword>
<evidence type="ECO:0000256" key="1">
    <source>
        <dbReference type="ARBA" id="ARBA00008061"/>
    </source>
</evidence>
<dbReference type="EMBL" id="SMKU01000272">
    <property type="protein sequence ID" value="TDD72787.1"/>
    <property type="molecule type" value="Genomic_DNA"/>
</dbReference>
<dbReference type="RefSeq" id="WP_131900955.1">
    <property type="nucleotide sequence ID" value="NZ_SMKU01000272.1"/>
</dbReference>
<dbReference type="PRINTS" id="PR00110">
    <property type="entry name" value="ALPHAAMYLASE"/>
</dbReference>
<dbReference type="SMART" id="SM00642">
    <property type="entry name" value="Aamy"/>
    <property type="match status" value="1"/>
</dbReference>
<evidence type="ECO:0000313" key="7">
    <source>
        <dbReference type="Proteomes" id="UP000294513"/>
    </source>
</evidence>
<dbReference type="GO" id="GO:0005975">
    <property type="term" value="P:carbohydrate metabolic process"/>
    <property type="evidence" value="ECO:0007669"/>
    <property type="project" value="InterPro"/>
</dbReference>
<dbReference type="AlphaFoldDB" id="A0A4V2YT78"/>
<dbReference type="GO" id="GO:0004556">
    <property type="term" value="F:alpha-amylase activity"/>
    <property type="evidence" value="ECO:0007669"/>
    <property type="project" value="UniProtKB-UniRule"/>
</dbReference>
<name>A0A4V2YT78_9ACTN</name>
<dbReference type="OrthoDB" id="3203135at2"/>
<dbReference type="InterPro" id="IPR013780">
    <property type="entry name" value="Glyco_hydro_b"/>
</dbReference>
<dbReference type="CDD" id="cd11334">
    <property type="entry name" value="AmyAc_TreS"/>
    <property type="match status" value="1"/>
</dbReference>
<dbReference type="PANTHER" id="PTHR10357">
    <property type="entry name" value="ALPHA-AMYLASE FAMILY MEMBER"/>
    <property type="match status" value="1"/>
</dbReference>
<protein>
    <recommendedName>
        <fullName evidence="3">Alpha-amylase</fullName>
        <ecNumber evidence="3">3.2.1.1</ecNumber>
    </recommendedName>
</protein>
<feature type="domain" description="Glycosyl hydrolase family 13 catalytic" evidence="5">
    <location>
        <begin position="16"/>
        <end position="401"/>
    </location>
</feature>
<keyword evidence="3" id="KW-0326">Glycosidase</keyword>
<sequence length="557" mass="63138">MVMQRPPWWKNSVFYCLNVKTFSDGNGDGWGDFPGLTQRLDYLKWLGVGCIWLMPFHPSEDRDDGYDITDYYAVDERLGTLGDFVAFVHEARAHGIRVIGDLVINHTSARHPWFLRSREGRDSPYRSWYVWVDEPPPGDGEPIAVFPHDDPSPWRYDDRTDQYYLHQFYRHQPDLNLANPEVRAEIERVVGFWLQLGLSGFRVDAAPHLMLGTGRGGQTSACDVHAYIAELRSFVTSRCPDAILLGEVNRPYKEAARFLGRQSGTGDELTMCLDFEGMQQMHLALARRDPRLLTESILRRPVPPGTGRWASFVRNHDELVLDLLSEDERNAVFQAFGPDENMKYQGRGLRLRLPTMMRGDLRRIKMVYSLLFSLPATVVLLYGEEIGMGEDLEARGRLSVRCPMRWEPGSGSDAASSAPPVKPVTQERDPDGVCVQAQRDDPDSLLSWIRLLIRLSREYTAFGGDDFLPLETAAAHALAHLRQHEGQNVLCLHNFSKEPAEAAVRLELGEREGPIELTDLLHPGDSYQAEPSGDAVVRLDAYQSRWLSVAEGERHLQ</sequence>
<dbReference type="InterPro" id="IPR045857">
    <property type="entry name" value="O16G_dom_2"/>
</dbReference>
<reference evidence="6 7" key="1">
    <citation type="submission" date="2019-03" db="EMBL/GenBank/DDBJ databases">
        <title>Draft genome sequences of novel Actinobacteria.</title>
        <authorList>
            <person name="Sahin N."/>
            <person name="Ay H."/>
            <person name="Saygin H."/>
        </authorList>
    </citation>
    <scope>NUCLEOTIDE SEQUENCE [LARGE SCALE GENOMIC DNA]</scope>
    <source>
        <strain evidence="6 7">H3C3</strain>
    </source>
</reference>
<dbReference type="SUPFAM" id="SSF51445">
    <property type="entry name" value="(Trans)glycosidases"/>
    <property type="match status" value="1"/>
</dbReference>
<dbReference type="Gene3D" id="2.60.40.1180">
    <property type="entry name" value="Golgi alpha-mannosidase II"/>
    <property type="match status" value="1"/>
</dbReference>